<organism evidence="14 15">
    <name type="scientific">Pseudoxanthomonas spadix (strain BD-a59)</name>
    <dbReference type="NCBI Taxonomy" id="1045855"/>
    <lineage>
        <taxon>Bacteria</taxon>
        <taxon>Pseudomonadati</taxon>
        <taxon>Pseudomonadota</taxon>
        <taxon>Gammaproteobacteria</taxon>
        <taxon>Lysobacterales</taxon>
        <taxon>Lysobacteraceae</taxon>
        <taxon>Pseudoxanthomonas</taxon>
    </lineage>
</organism>
<comment type="similarity">
    <text evidence="3 10 13">Belongs to the IPP transferase family.</text>
</comment>
<dbReference type="InterPro" id="IPR027417">
    <property type="entry name" value="P-loop_NTPase"/>
</dbReference>
<proteinExistence type="inferred from homology"/>
<feature type="site" description="Interaction with substrate tRNA" evidence="10">
    <location>
        <position position="127"/>
    </location>
</feature>
<comment type="subunit">
    <text evidence="10">Monomer.</text>
</comment>
<feature type="region of interest" description="Interaction with substrate tRNA" evidence="10">
    <location>
        <begin position="163"/>
        <end position="167"/>
    </location>
</feature>
<evidence type="ECO:0000256" key="13">
    <source>
        <dbReference type="RuleBase" id="RU003785"/>
    </source>
</evidence>
<dbReference type="STRING" id="1045855.DSC_12235"/>
<dbReference type="AlphaFoldDB" id="G7UR19"/>
<protein>
    <recommendedName>
        <fullName evidence="10">tRNA dimethylallyltransferase</fullName>
        <ecNumber evidence="10">2.5.1.75</ecNumber>
    </recommendedName>
    <alternativeName>
        <fullName evidence="10">Dimethylallyl diphosphate:tRNA dimethylallyltransferase</fullName>
        <shortName evidence="10">DMAPP:tRNA dimethylallyltransferase</shortName>
        <shortName evidence="10">DMATase</shortName>
    </alternativeName>
    <alternativeName>
        <fullName evidence="10">Isopentenyl-diphosphate:tRNA isopentenyltransferase</fullName>
        <shortName evidence="10">IPP transferase</shortName>
        <shortName evidence="10">IPPT</shortName>
        <shortName evidence="10">IPTase</shortName>
    </alternativeName>
</protein>
<accession>G7UR19</accession>
<evidence type="ECO:0000256" key="11">
    <source>
        <dbReference type="RuleBase" id="RU003783"/>
    </source>
</evidence>
<dbReference type="OrthoDB" id="9776390at2"/>
<keyword evidence="4 10" id="KW-0808">Transferase</keyword>
<name>G7UR19_PSEUP</name>
<evidence type="ECO:0000256" key="6">
    <source>
        <dbReference type="ARBA" id="ARBA00022741"/>
    </source>
</evidence>
<dbReference type="GO" id="GO:0005524">
    <property type="term" value="F:ATP binding"/>
    <property type="evidence" value="ECO:0007669"/>
    <property type="project" value="UniProtKB-UniRule"/>
</dbReference>
<keyword evidence="15" id="KW-1185">Reference proteome</keyword>
<comment type="catalytic activity">
    <reaction evidence="9 10 11">
        <text>adenosine(37) in tRNA + dimethylallyl diphosphate = N(6)-dimethylallyladenosine(37) in tRNA + diphosphate</text>
        <dbReference type="Rhea" id="RHEA:26482"/>
        <dbReference type="Rhea" id="RHEA-COMP:10162"/>
        <dbReference type="Rhea" id="RHEA-COMP:10375"/>
        <dbReference type="ChEBI" id="CHEBI:33019"/>
        <dbReference type="ChEBI" id="CHEBI:57623"/>
        <dbReference type="ChEBI" id="CHEBI:74411"/>
        <dbReference type="ChEBI" id="CHEBI:74415"/>
        <dbReference type="EC" id="2.5.1.75"/>
    </reaction>
</comment>
<evidence type="ECO:0000256" key="3">
    <source>
        <dbReference type="ARBA" id="ARBA00005842"/>
    </source>
</evidence>
<feature type="binding site" evidence="10">
    <location>
        <begin position="14"/>
        <end position="21"/>
    </location>
    <ligand>
        <name>ATP</name>
        <dbReference type="ChEBI" id="CHEBI:30616"/>
    </ligand>
</feature>
<dbReference type="EC" id="2.5.1.75" evidence="10"/>
<dbReference type="Gene3D" id="1.10.20.140">
    <property type="match status" value="1"/>
</dbReference>
<evidence type="ECO:0000256" key="4">
    <source>
        <dbReference type="ARBA" id="ARBA00022679"/>
    </source>
</evidence>
<sequence length="317" mass="34724">MSNLLLPPAIALLGPTASGKSALALEWAQRLGGEIVSVDSALVYRHLDIGAAKPSRDELAQVPHHLIDVRDPWQVYSAAEFAAAARLAIEQILARGRIPILAGGTGLYFQALSQGLAEMPEADPGLRAEITADAAVRGWPALHAELARVDPVAAARIKPTDPQRIQRALEVFRLSGRPISAWQRAPLRQRLPVRLLKLVLAPADRAVLHQRIARRFEAMLAAGFLDEVRALRAMPQMQAVAAPLDLPAVRAVGYRQAWEWLDGQGDAAAFRERAIAATRQLAKRQLTWLRGRPDLRWFDPVSQRAGLEQALALFLGR</sequence>
<dbReference type="GO" id="GO:0006400">
    <property type="term" value="P:tRNA modification"/>
    <property type="evidence" value="ECO:0007669"/>
    <property type="project" value="TreeGrafter"/>
</dbReference>
<evidence type="ECO:0000256" key="5">
    <source>
        <dbReference type="ARBA" id="ARBA00022694"/>
    </source>
</evidence>
<dbReference type="EMBL" id="CP003093">
    <property type="protein sequence ID" value="AER57091.1"/>
    <property type="molecule type" value="Genomic_DNA"/>
</dbReference>
<gene>
    <name evidence="10 14" type="primary">miaA</name>
    <name evidence="14" type="ordered locus">DSC_12235</name>
</gene>
<feature type="region of interest" description="Interaction with substrate tRNA" evidence="10">
    <location>
        <begin position="39"/>
        <end position="42"/>
    </location>
</feature>
<dbReference type="Pfam" id="PF01715">
    <property type="entry name" value="IPPT"/>
    <property type="match status" value="1"/>
</dbReference>
<evidence type="ECO:0000256" key="1">
    <source>
        <dbReference type="ARBA" id="ARBA00001946"/>
    </source>
</evidence>
<dbReference type="NCBIfam" id="TIGR00174">
    <property type="entry name" value="miaA"/>
    <property type="match status" value="1"/>
</dbReference>
<keyword evidence="7 10" id="KW-0067">ATP-binding</keyword>
<evidence type="ECO:0000256" key="2">
    <source>
        <dbReference type="ARBA" id="ARBA00003213"/>
    </source>
</evidence>
<evidence type="ECO:0000313" key="15">
    <source>
        <dbReference type="Proteomes" id="UP000005870"/>
    </source>
</evidence>
<dbReference type="KEGG" id="psd:DSC_12235"/>
<comment type="caution">
    <text evidence="10">Lacks conserved residue(s) required for the propagation of feature annotation.</text>
</comment>
<evidence type="ECO:0000256" key="10">
    <source>
        <dbReference type="HAMAP-Rule" id="MF_00185"/>
    </source>
</evidence>
<dbReference type="PANTHER" id="PTHR11088:SF60">
    <property type="entry name" value="TRNA DIMETHYLALLYLTRANSFERASE"/>
    <property type="match status" value="1"/>
</dbReference>
<reference evidence="14 15" key="1">
    <citation type="journal article" date="2012" name="J. Bacteriol.">
        <title>Complete Genome Sequence of the BTEX-Degrading Bacterium Pseudoxanthomonas spadix BD-a59.</title>
        <authorList>
            <person name="Lee S.H."/>
            <person name="Jin H.M."/>
            <person name="Lee H.J."/>
            <person name="Kim J.M."/>
            <person name="Jeon C.O."/>
        </authorList>
    </citation>
    <scope>NUCLEOTIDE SEQUENCE [LARGE SCALE GENOMIC DNA]</scope>
    <source>
        <strain evidence="14 15">BD-a59</strain>
    </source>
</reference>
<evidence type="ECO:0000256" key="9">
    <source>
        <dbReference type="ARBA" id="ARBA00049563"/>
    </source>
</evidence>
<dbReference type="InterPro" id="IPR039657">
    <property type="entry name" value="Dimethylallyltransferase"/>
</dbReference>
<dbReference type="FunFam" id="1.10.20.140:FF:000001">
    <property type="entry name" value="tRNA dimethylallyltransferase"/>
    <property type="match status" value="1"/>
</dbReference>
<dbReference type="HAMAP" id="MF_00185">
    <property type="entry name" value="IPP_trans"/>
    <property type="match status" value="1"/>
</dbReference>
<comment type="function">
    <text evidence="2 10 12">Catalyzes the transfer of a dimethylallyl group onto the adenine at position 37 in tRNAs that read codons beginning with uridine, leading to the formation of N6-(dimethylallyl)adenosine (i(6)A).</text>
</comment>
<dbReference type="SUPFAM" id="SSF52540">
    <property type="entry name" value="P-loop containing nucleoside triphosphate hydrolases"/>
    <property type="match status" value="2"/>
</dbReference>
<dbReference type="Proteomes" id="UP000005870">
    <property type="component" value="Chromosome"/>
</dbReference>
<evidence type="ECO:0000256" key="12">
    <source>
        <dbReference type="RuleBase" id="RU003784"/>
    </source>
</evidence>
<evidence type="ECO:0000256" key="7">
    <source>
        <dbReference type="ARBA" id="ARBA00022840"/>
    </source>
</evidence>
<feature type="site" description="Interaction with substrate tRNA" evidence="10">
    <location>
        <position position="105"/>
    </location>
</feature>
<keyword evidence="8 10" id="KW-0460">Magnesium</keyword>
<dbReference type="HOGENOM" id="CLU_032616_0_0_6"/>
<keyword evidence="5 10" id="KW-0819">tRNA processing</keyword>
<dbReference type="RefSeq" id="WP_014161264.1">
    <property type="nucleotide sequence ID" value="NC_016147.2"/>
</dbReference>
<comment type="cofactor">
    <cofactor evidence="1 10">
        <name>Mg(2+)</name>
        <dbReference type="ChEBI" id="CHEBI:18420"/>
    </cofactor>
</comment>
<keyword evidence="6 10" id="KW-0547">Nucleotide-binding</keyword>
<dbReference type="PANTHER" id="PTHR11088">
    <property type="entry name" value="TRNA DIMETHYLALLYLTRANSFERASE"/>
    <property type="match status" value="1"/>
</dbReference>
<dbReference type="InterPro" id="IPR018022">
    <property type="entry name" value="IPT"/>
</dbReference>
<dbReference type="Gene3D" id="3.40.50.300">
    <property type="entry name" value="P-loop containing nucleotide triphosphate hydrolases"/>
    <property type="match status" value="1"/>
</dbReference>
<feature type="binding site" evidence="10">
    <location>
        <begin position="16"/>
        <end position="21"/>
    </location>
    <ligand>
        <name>substrate</name>
    </ligand>
</feature>
<dbReference type="GO" id="GO:0052381">
    <property type="term" value="F:tRNA dimethylallyltransferase activity"/>
    <property type="evidence" value="ECO:0007669"/>
    <property type="project" value="UniProtKB-UniRule"/>
</dbReference>
<evidence type="ECO:0000256" key="8">
    <source>
        <dbReference type="ARBA" id="ARBA00022842"/>
    </source>
</evidence>
<evidence type="ECO:0000313" key="14">
    <source>
        <dbReference type="EMBL" id="AER57091.1"/>
    </source>
</evidence>
<dbReference type="eggNOG" id="COG0324">
    <property type="taxonomic scope" value="Bacteria"/>
</dbReference>